<dbReference type="Proteomes" id="UP000315577">
    <property type="component" value="Unassembled WGS sequence"/>
</dbReference>
<dbReference type="AlphaFoldDB" id="A0A4R3L8A5"/>
<dbReference type="EMBL" id="SMAH01000014">
    <property type="protein sequence ID" value="TCS95388.1"/>
    <property type="molecule type" value="Genomic_DNA"/>
</dbReference>
<dbReference type="OrthoDB" id="9133087at2"/>
<evidence type="ECO:0000313" key="4">
    <source>
        <dbReference type="Proteomes" id="UP000295536"/>
    </source>
</evidence>
<evidence type="ECO:0000313" key="5">
    <source>
        <dbReference type="Proteomes" id="UP000315577"/>
    </source>
</evidence>
<name>A0A4R3L8A5_9BURK</name>
<reference evidence="2 4" key="1">
    <citation type="submission" date="2019-03" db="EMBL/GenBank/DDBJ databases">
        <title>Genomic Encyclopedia of Type Strains, Phase IV (KMG-IV): sequencing the most valuable type-strain genomes for metagenomic binning, comparative biology and taxonomic classification.</title>
        <authorList>
            <person name="Goeker M."/>
        </authorList>
    </citation>
    <scope>NUCLEOTIDE SEQUENCE [LARGE SCALE GENOMIC DNA]</scope>
    <source>
        <strain evidence="2 4">DSM 12034</strain>
    </source>
</reference>
<reference evidence="3 5" key="2">
    <citation type="submission" date="2019-07" db="EMBL/GenBank/DDBJ databases">
        <title>Tepidimonas ignava SPS-1037 draft genome.</title>
        <authorList>
            <person name="Da Costa M.S."/>
            <person name="Froufe H.J.C."/>
            <person name="Egas C."/>
            <person name="Albuquerque L."/>
        </authorList>
    </citation>
    <scope>NUCLEOTIDE SEQUENCE [LARGE SCALE GENOMIC DNA]</scope>
    <source>
        <strain evidence="3 5">SPS-1037</strain>
    </source>
</reference>
<feature type="transmembrane region" description="Helical" evidence="1">
    <location>
        <begin position="68"/>
        <end position="87"/>
    </location>
</feature>
<accession>A0A4R3L8A5</accession>
<dbReference type="EMBL" id="VJNC01000014">
    <property type="protein sequence ID" value="TSE20000.1"/>
    <property type="molecule type" value="Genomic_DNA"/>
</dbReference>
<protein>
    <submittedName>
        <fullName evidence="2">Uncharacterized protein DUF1640</fullName>
    </submittedName>
</protein>
<dbReference type="Gene3D" id="1.20.5.340">
    <property type="match status" value="1"/>
</dbReference>
<dbReference type="Proteomes" id="UP000295536">
    <property type="component" value="Unassembled WGS sequence"/>
</dbReference>
<organism evidence="2 4">
    <name type="scientific">Tepidimonas ignava</name>
    <dbReference type="NCBI Taxonomy" id="114249"/>
    <lineage>
        <taxon>Bacteria</taxon>
        <taxon>Pseudomonadati</taxon>
        <taxon>Pseudomonadota</taxon>
        <taxon>Betaproteobacteria</taxon>
        <taxon>Burkholderiales</taxon>
        <taxon>Tepidimonas</taxon>
    </lineage>
</organism>
<gene>
    <name evidence="2" type="ORF">EDC36_11426</name>
    <name evidence="3" type="ORF">Tigna_02029</name>
</gene>
<evidence type="ECO:0000313" key="3">
    <source>
        <dbReference type="EMBL" id="TSE20000.1"/>
    </source>
</evidence>
<proteinExistence type="predicted"/>
<evidence type="ECO:0000313" key="2">
    <source>
        <dbReference type="EMBL" id="TCS95388.1"/>
    </source>
</evidence>
<keyword evidence="1" id="KW-0472">Membrane</keyword>
<comment type="caution">
    <text evidence="2">The sequence shown here is derived from an EMBL/GenBank/DDBJ whole genome shotgun (WGS) entry which is preliminary data.</text>
</comment>
<keyword evidence="1" id="KW-0812">Transmembrane</keyword>
<sequence>MSAVVFDTHKVVKDLQACGIPPEQAEAFVRAQQEILGQVLDTTLTTKTDLAAFEKNLRQDLHRLERELWGIRWMLGVTVAATVIPLLKPLLA</sequence>
<evidence type="ECO:0000256" key="1">
    <source>
        <dbReference type="SAM" id="Phobius"/>
    </source>
</evidence>
<dbReference type="RefSeq" id="WP_132963266.1">
    <property type="nucleotide sequence ID" value="NZ_DAIPFN010000023.1"/>
</dbReference>
<keyword evidence="1" id="KW-1133">Transmembrane helix</keyword>
<keyword evidence="5" id="KW-1185">Reference proteome</keyword>